<accession>A0AA87ZDU1</accession>
<dbReference type="PANTHER" id="PTHR47074">
    <property type="entry name" value="BNAC02G40300D PROTEIN"/>
    <property type="match status" value="1"/>
</dbReference>
<dbReference type="EMBL" id="BTGU01000004">
    <property type="protein sequence ID" value="GMN34443.1"/>
    <property type="molecule type" value="Genomic_DNA"/>
</dbReference>
<dbReference type="PANTHER" id="PTHR47074:SF48">
    <property type="entry name" value="POLYNUCLEOTIDYL TRANSFERASE, RIBONUCLEASE H-LIKE SUPERFAMILY PROTEIN"/>
    <property type="match status" value="1"/>
</dbReference>
<evidence type="ECO:0000313" key="3">
    <source>
        <dbReference type="Proteomes" id="UP001187192"/>
    </source>
</evidence>
<dbReference type="AlphaFoldDB" id="A0AA87ZDU1"/>
<keyword evidence="3" id="KW-1185">Reference proteome</keyword>
<evidence type="ECO:0000313" key="2">
    <source>
        <dbReference type="EMBL" id="GMN34443.1"/>
    </source>
</evidence>
<evidence type="ECO:0000259" key="1">
    <source>
        <dbReference type="Pfam" id="PF13456"/>
    </source>
</evidence>
<name>A0AA87ZDU1_FICCA</name>
<dbReference type="InterPro" id="IPR002156">
    <property type="entry name" value="RNaseH_domain"/>
</dbReference>
<dbReference type="InterPro" id="IPR052929">
    <property type="entry name" value="RNase_H-like_EbsB-rel"/>
</dbReference>
<comment type="caution">
    <text evidence="2">The sequence shown here is derived from an EMBL/GenBank/DDBJ whole genome shotgun (WGS) entry which is preliminary data.</text>
</comment>
<reference evidence="2" key="1">
    <citation type="submission" date="2023-07" db="EMBL/GenBank/DDBJ databases">
        <title>draft genome sequence of fig (Ficus carica).</title>
        <authorList>
            <person name="Takahashi T."/>
            <person name="Nishimura K."/>
        </authorList>
    </citation>
    <scope>NUCLEOTIDE SEQUENCE</scope>
</reference>
<dbReference type="Pfam" id="PF13456">
    <property type="entry name" value="RVT_3"/>
    <property type="match status" value="1"/>
</dbReference>
<dbReference type="GO" id="GO:0004523">
    <property type="term" value="F:RNA-DNA hybrid ribonuclease activity"/>
    <property type="evidence" value="ECO:0007669"/>
    <property type="project" value="InterPro"/>
</dbReference>
<protein>
    <recommendedName>
        <fullName evidence="1">RNase H type-1 domain-containing protein</fullName>
    </recommendedName>
</protein>
<proteinExistence type="predicted"/>
<gene>
    <name evidence="2" type="ORF">TIFTF001_004691</name>
</gene>
<sequence length="174" mass="19179">MENRLKLEMYKQVNAPKHECVKLNVDVAIDDALGFIGIGVVAKDDRGVVLGAVSRRMVGLFSPHVGECLVTREGAQLVLSCGFSKWIVEMDALNVYKTVYSFIQRSVEANVIDDIRDSCLQVGSGSICYGSCKGNSIAHFLVRLALSNSFSRVWLDVLSKFLSSFVKTNIIDLE</sequence>
<dbReference type="Proteomes" id="UP001187192">
    <property type="component" value="Unassembled WGS sequence"/>
</dbReference>
<dbReference type="GO" id="GO:0003676">
    <property type="term" value="F:nucleic acid binding"/>
    <property type="evidence" value="ECO:0007669"/>
    <property type="project" value="InterPro"/>
</dbReference>
<feature type="domain" description="RNase H type-1" evidence="1">
    <location>
        <begin position="24"/>
        <end position="143"/>
    </location>
</feature>
<organism evidence="2 3">
    <name type="scientific">Ficus carica</name>
    <name type="common">Common fig</name>
    <dbReference type="NCBI Taxonomy" id="3494"/>
    <lineage>
        <taxon>Eukaryota</taxon>
        <taxon>Viridiplantae</taxon>
        <taxon>Streptophyta</taxon>
        <taxon>Embryophyta</taxon>
        <taxon>Tracheophyta</taxon>
        <taxon>Spermatophyta</taxon>
        <taxon>Magnoliopsida</taxon>
        <taxon>eudicotyledons</taxon>
        <taxon>Gunneridae</taxon>
        <taxon>Pentapetalae</taxon>
        <taxon>rosids</taxon>
        <taxon>fabids</taxon>
        <taxon>Rosales</taxon>
        <taxon>Moraceae</taxon>
        <taxon>Ficeae</taxon>
        <taxon>Ficus</taxon>
    </lineage>
</organism>